<evidence type="ECO:0000313" key="2">
    <source>
        <dbReference type="EMBL" id="OGX89703.1"/>
    </source>
</evidence>
<keyword evidence="1" id="KW-0472">Membrane</keyword>
<feature type="transmembrane region" description="Helical" evidence="1">
    <location>
        <begin position="52"/>
        <end position="70"/>
    </location>
</feature>
<feature type="transmembrane region" description="Helical" evidence="1">
    <location>
        <begin position="138"/>
        <end position="158"/>
    </location>
</feature>
<keyword evidence="3" id="KW-1185">Reference proteome</keyword>
<feature type="transmembrane region" description="Helical" evidence="1">
    <location>
        <begin position="82"/>
        <end position="102"/>
    </location>
</feature>
<gene>
    <name evidence="2" type="ORF">BEN49_24690</name>
</gene>
<evidence type="ECO:0000256" key="1">
    <source>
        <dbReference type="SAM" id="Phobius"/>
    </source>
</evidence>
<evidence type="ECO:0000313" key="3">
    <source>
        <dbReference type="Proteomes" id="UP000177506"/>
    </source>
</evidence>
<comment type="caution">
    <text evidence="2">The sequence shown here is derived from an EMBL/GenBank/DDBJ whole genome shotgun (WGS) entry which is preliminary data.</text>
</comment>
<keyword evidence="1" id="KW-0812">Transmembrane</keyword>
<accession>A0A1G1TFS1</accession>
<dbReference type="AlphaFoldDB" id="A0A1G1TFS1"/>
<feature type="transmembrane region" description="Helical" evidence="1">
    <location>
        <begin position="20"/>
        <end position="40"/>
    </location>
</feature>
<keyword evidence="1" id="KW-1133">Transmembrane helix</keyword>
<proteinExistence type="predicted"/>
<sequence>MAAIVVLGRGRAGARLRRQALVAGAGVAALAAVLYLPVGWLTGWPLLLANPYVARLAPAFFWAQLLPYYVPVTVTLLYGRAVLGWPLLGLLALGPAAVARWASPAWRPAAWLAWVGALAPVPLLLAQGVMPPGRTIYYTVWPALVLAGLALEAVARRWRGPGRAAWALAGALGLGHAGFRVVQQVRIQAAARRDDQCYRQAADWLAARPARRVLITVPGYDLYLAHQARLQHRPLPPLQGPDTRPGARTGYYDYLVLGCSETPPAWLAPHRYQPGFSAGPLRVYQRLGAAPLP</sequence>
<organism evidence="2 3">
    <name type="scientific">Hymenobacter coccineus</name>
    <dbReference type="NCBI Taxonomy" id="1908235"/>
    <lineage>
        <taxon>Bacteria</taxon>
        <taxon>Pseudomonadati</taxon>
        <taxon>Bacteroidota</taxon>
        <taxon>Cytophagia</taxon>
        <taxon>Cytophagales</taxon>
        <taxon>Hymenobacteraceae</taxon>
        <taxon>Hymenobacter</taxon>
    </lineage>
</organism>
<dbReference type="EMBL" id="MDZA01000259">
    <property type="protein sequence ID" value="OGX89703.1"/>
    <property type="molecule type" value="Genomic_DNA"/>
</dbReference>
<evidence type="ECO:0008006" key="4">
    <source>
        <dbReference type="Google" id="ProtNLM"/>
    </source>
</evidence>
<feature type="transmembrane region" description="Helical" evidence="1">
    <location>
        <begin position="164"/>
        <end position="182"/>
    </location>
</feature>
<name>A0A1G1TFS1_9BACT</name>
<reference evidence="2 3" key="1">
    <citation type="submission" date="2016-08" db="EMBL/GenBank/DDBJ databases">
        <title>Hymenobacter coccineus sp. nov., Hymenobacter lapidarius sp. nov. and Hymenobacter glacialis sp. nov., isolated from Antarctic soil.</title>
        <authorList>
            <person name="Sedlacek I."/>
            <person name="Kralova S."/>
            <person name="Kyrova K."/>
            <person name="Maslanova I."/>
            <person name="Stankova E."/>
            <person name="Vrbovska V."/>
            <person name="Nemec M."/>
            <person name="Bartak M."/>
            <person name="Svec P."/>
            <person name="Busse H.-J."/>
            <person name="Pantucek R."/>
        </authorList>
    </citation>
    <scope>NUCLEOTIDE SEQUENCE [LARGE SCALE GENOMIC DNA]</scope>
    <source>
        <strain evidence="2 3">CCM 8649</strain>
    </source>
</reference>
<protein>
    <recommendedName>
        <fullName evidence="4">Glycosyltransferase RgtA/B/C/D-like domain-containing protein</fullName>
    </recommendedName>
</protein>
<feature type="transmembrane region" description="Helical" evidence="1">
    <location>
        <begin position="108"/>
        <end position="126"/>
    </location>
</feature>
<dbReference type="Proteomes" id="UP000177506">
    <property type="component" value="Unassembled WGS sequence"/>
</dbReference>